<feature type="transmembrane region" description="Helical" evidence="6">
    <location>
        <begin position="336"/>
        <end position="360"/>
    </location>
</feature>
<feature type="region of interest" description="Disordered" evidence="5">
    <location>
        <begin position="1"/>
        <end position="25"/>
    </location>
</feature>
<dbReference type="InterPro" id="IPR001461">
    <property type="entry name" value="Aspartic_peptidase_A1"/>
</dbReference>
<evidence type="ECO:0000256" key="1">
    <source>
        <dbReference type="ARBA" id="ARBA00007447"/>
    </source>
</evidence>
<keyword evidence="6" id="KW-0812">Transmembrane</keyword>
<dbReference type="eggNOG" id="ENOG502TNDX">
    <property type="taxonomic scope" value="Eukaryota"/>
</dbReference>
<feature type="domain" description="Peptidase A1" evidence="7">
    <location>
        <begin position="139"/>
        <end position="521"/>
    </location>
</feature>
<evidence type="ECO:0000259" key="7">
    <source>
        <dbReference type="PROSITE" id="PS51767"/>
    </source>
</evidence>
<dbReference type="Proteomes" id="UP000030708">
    <property type="component" value="Unassembled WGS sequence"/>
</dbReference>
<dbReference type="Pfam" id="PF00026">
    <property type="entry name" value="Asp"/>
    <property type="match status" value="1"/>
</dbReference>
<evidence type="ECO:0000256" key="2">
    <source>
        <dbReference type="ARBA" id="ARBA00022670"/>
    </source>
</evidence>
<dbReference type="AlphaFoldDB" id="A0A024VZC9"/>
<dbReference type="OrthoDB" id="371117at2759"/>
<gene>
    <name evidence="8" type="ORF">PFTANZ_05640</name>
</gene>
<reference evidence="8 9" key="1">
    <citation type="submission" date="2013-02" db="EMBL/GenBank/DDBJ databases">
        <title>The Genome Annotation of Plasmodium falciparum Tanzania (2000708).</title>
        <authorList>
            <consortium name="The Broad Institute Genome Sequencing Platform"/>
            <consortium name="The Broad Institute Genome Sequencing Center for Infectious Disease"/>
            <person name="Neafsey D."/>
            <person name="Hoffman S."/>
            <person name="Volkman S."/>
            <person name="Rosenthal P."/>
            <person name="Walker B."/>
            <person name="Young S.K."/>
            <person name="Zeng Q."/>
            <person name="Gargeya S."/>
            <person name="Fitzgerald M."/>
            <person name="Haas B."/>
            <person name="Abouelleil A."/>
            <person name="Allen A.W."/>
            <person name="Alvarado L."/>
            <person name="Arachchi H.M."/>
            <person name="Berlin A.M."/>
            <person name="Chapman S.B."/>
            <person name="Gainer-Dewar J."/>
            <person name="Goldberg J."/>
            <person name="Griggs A."/>
            <person name="Gujja S."/>
            <person name="Hansen M."/>
            <person name="Howarth C."/>
            <person name="Imamovic A."/>
            <person name="Ireland A."/>
            <person name="Larimer J."/>
            <person name="McCowan C."/>
            <person name="Murphy C."/>
            <person name="Pearson M."/>
            <person name="Poon T.W."/>
            <person name="Priest M."/>
            <person name="Roberts A."/>
            <person name="Saif S."/>
            <person name="Shea T."/>
            <person name="Sisk P."/>
            <person name="Sykes S."/>
            <person name="Wortman J."/>
            <person name="Nusbaum C."/>
            <person name="Birren B."/>
        </authorList>
    </citation>
    <scope>NUCLEOTIDE SEQUENCE [LARGE SCALE GENOMIC DNA]</scope>
    <source>
        <strain evidence="9">Tanzania (2000708)</strain>
    </source>
</reference>
<evidence type="ECO:0000313" key="9">
    <source>
        <dbReference type="Proteomes" id="UP000030708"/>
    </source>
</evidence>
<feature type="transmembrane region" description="Helical" evidence="6">
    <location>
        <begin position="301"/>
        <end position="324"/>
    </location>
</feature>
<keyword evidence="4" id="KW-0378">Hydrolase</keyword>
<dbReference type="PANTHER" id="PTHR47966:SF51">
    <property type="entry name" value="BETA-SITE APP-CLEAVING ENZYME, ISOFORM A-RELATED"/>
    <property type="match status" value="1"/>
</dbReference>
<evidence type="ECO:0000256" key="6">
    <source>
        <dbReference type="SAM" id="Phobius"/>
    </source>
</evidence>
<protein>
    <recommendedName>
        <fullName evidence="7">Peptidase A1 domain-containing protein</fullName>
    </recommendedName>
</protein>
<sequence>MIRKRKSKIGDNEQEEGKNEEGEEAMEGLFLYNKKDSAIKSIEEVYENEEKNQNNESSTNKGITGNYNMDQMEDRIYHEDEEGSINNEYDDSVEARKLNTLQKLVMENNNTDEMKSKTIDELFDKYDKEIQSLIENFELLKFSQLFKNPFGPNISRDERITNLWIPSKNCFTRACYNKRKYDHKISKNYKLVKKKDPVEILFGTGEIHIAYVTDDIHLGDIKVKNQEFGLASYISDDPFSDMQFDGLFGLGISDDKKKKQLIYDSIPKNILEKNMFAIYYPKNVDDDGAITFGGYDKKVRIFYYSGFSFLPYLGWVIASIYASFCKEKYKKNIVSIRIICSIQCALIGFIILLIIAIINWNNEQAMLCKYEGISFKKELIKDSKYNIVFFGPRSTDEWMGSVLAKISKDLNFNVYTISYPNLKNQIIKRKKNVFLKDAFSCAKLKLSNVILFSFQIESALNFTIPFLEKNEILGFLSFSKKFPKSTPTIQNKEKGNIIYFAPVEKNLYDVYVSLTLRLCQNKNRQKYNIMYIVHHSFDKYQIRCSVI</sequence>
<accession>A0A024VZC9</accession>
<dbReference type="InterPro" id="IPR033121">
    <property type="entry name" value="PEPTIDASE_A1"/>
</dbReference>
<evidence type="ECO:0000256" key="4">
    <source>
        <dbReference type="ARBA" id="ARBA00022801"/>
    </source>
</evidence>
<dbReference type="SUPFAM" id="SSF50630">
    <property type="entry name" value="Acid proteases"/>
    <property type="match status" value="1"/>
</dbReference>
<keyword evidence="2" id="KW-0645">Protease</keyword>
<keyword evidence="6" id="KW-1133">Transmembrane helix</keyword>
<reference evidence="8 9" key="2">
    <citation type="submission" date="2013-02" db="EMBL/GenBank/DDBJ databases">
        <title>The Genome Sequence of Plasmodium falciparum Tanzania (2000708).</title>
        <authorList>
            <consortium name="The Broad Institute Genome Sequencing Platform"/>
            <consortium name="The Broad Institute Genome Sequencing Center for Infectious Disease"/>
            <person name="Neafsey D."/>
            <person name="Cheeseman I."/>
            <person name="Volkman S."/>
            <person name="Adams J."/>
            <person name="Walker B."/>
            <person name="Young S.K."/>
            <person name="Zeng Q."/>
            <person name="Gargeya S."/>
            <person name="Fitzgerald M."/>
            <person name="Haas B."/>
            <person name="Abouelleil A."/>
            <person name="Alvarado L."/>
            <person name="Arachchi H.M."/>
            <person name="Berlin A.M."/>
            <person name="Chapman S.B."/>
            <person name="Dewar J."/>
            <person name="Goldberg J."/>
            <person name="Griggs A."/>
            <person name="Gujja S."/>
            <person name="Hansen M."/>
            <person name="Howarth C."/>
            <person name="Imamovic A."/>
            <person name="Larimer J."/>
            <person name="McCowan C."/>
            <person name="Murphy C."/>
            <person name="Neiman D."/>
            <person name="Pearson M."/>
            <person name="Priest M."/>
            <person name="Roberts A."/>
            <person name="Saif S."/>
            <person name="Shea T."/>
            <person name="Sisk P."/>
            <person name="Sykes S."/>
            <person name="Wortman J."/>
            <person name="Nusbaum C."/>
            <person name="Birren B."/>
        </authorList>
    </citation>
    <scope>NUCLEOTIDE SEQUENCE [LARGE SCALE GENOMIC DNA]</scope>
    <source>
        <strain evidence="9">Tanzania (2000708)</strain>
    </source>
</reference>
<feature type="region of interest" description="Disordered" evidence="5">
    <location>
        <begin position="46"/>
        <end position="67"/>
    </location>
</feature>
<feature type="compositionally biased region" description="Basic and acidic residues" evidence="5">
    <location>
        <begin position="8"/>
        <end position="20"/>
    </location>
</feature>
<name>A0A024VZC9_PLAFA</name>
<dbReference type="EMBL" id="KI926563">
    <property type="protein sequence ID" value="ETW33673.1"/>
    <property type="molecule type" value="Genomic_DNA"/>
</dbReference>
<dbReference type="InterPro" id="IPR034164">
    <property type="entry name" value="Pepsin-like_dom"/>
</dbReference>
<proteinExistence type="inferred from homology"/>
<organism evidence="8 9">
    <name type="scientific">Plasmodium falciparum Tanzania</name>
    <name type="common">2000708</name>
    <dbReference type="NCBI Taxonomy" id="1036725"/>
    <lineage>
        <taxon>Eukaryota</taxon>
        <taxon>Sar</taxon>
        <taxon>Alveolata</taxon>
        <taxon>Apicomplexa</taxon>
        <taxon>Aconoidasida</taxon>
        <taxon>Haemosporida</taxon>
        <taxon>Plasmodiidae</taxon>
        <taxon>Plasmodium</taxon>
        <taxon>Plasmodium (Laverania)</taxon>
    </lineage>
</organism>
<dbReference type="GO" id="GO:0004190">
    <property type="term" value="F:aspartic-type endopeptidase activity"/>
    <property type="evidence" value="ECO:0007669"/>
    <property type="project" value="UniProtKB-KW"/>
</dbReference>
<keyword evidence="6" id="KW-0472">Membrane</keyword>
<dbReference type="Gene3D" id="2.40.70.10">
    <property type="entry name" value="Acid Proteases"/>
    <property type="match status" value="1"/>
</dbReference>
<dbReference type="GO" id="GO:0006508">
    <property type="term" value="P:proteolysis"/>
    <property type="evidence" value="ECO:0007669"/>
    <property type="project" value="UniProtKB-KW"/>
</dbReference>
<evidence type="ECO:0000256" key="3">
    <source>
        <dbReference type="ARBA" id="ARBA00022750"/>
    </source>
</evidence>
<comment type="similarity">
    <text evidence="1">Belongs to the peptidase A1 family.</text>
</comment>
<dbReference type="PANTHER" id="PTHR47966">
    <property type="entry name" value="BETA-SITE APP-CLEAVING ENZYME, ISOFORM A-RELATED"/>
    <property type="match status" value="1"/>
</dbReference>
<dbReference type="CDD" id="cd05471">
    <property type="entry name" value="pepsin_like"/>
    <property type="match status" value="1"/>
</dbReference>
<evidence type="ECO:0000256" key="5">
    <source>
        <dbReference type="SAM" id="MobiDB-lite"/>
    </source>
</evidence>
<dbReference type="PROSITE" id="PS51767">
    <property type="entry name" value="PEPTIDASE_A1"/>
    <property type="match status" value="1"/>
</dbReference>
<dbReference type="InterPro" id="IPR021109">
    <property type="entry name" value="Peptidase_aspartic_dom_sf"/>
</dbReference>
<evidence type="ECO:0000313" key="8">
    <source>
        <dbReference type="EMBL" id="ETW33673.1"/>
    </source>
</evidence>
<keyword evidence="3" id="KW-0064">Aspartyl protease</keyword>